<keyword evidence="2" id="KW-0677">Repeat</keyword>
<dbReference type="HAMAP" id="MF_02250">
    <property type="entry name" value="GMPR_GuaB1"/>
    <property type="match status" value="1"/>
</dbReference>
<evidence type="ECO:0000313" key="13">
    <source>
        <dbReference type="Proteomes" id="UP000008914"/>
    </source>
</evidence>
<accession>E6SC18</accession>
<dbReference type="CDD" id="cd02205">
    <property type="entry name" value="CBS_pair_SF"/>
    <property type="match status" value="1"/>
</dbReference>
<feature type="binding site" evidence="6">
    <location>
        <begin position="356"/>
        <end position="358"/>
    </location>
    <ligand>
        <name>NADP(+)</name>
        <dbReference type="ChEBI" id="CHEBI:58349"/>
    </ligand>
</feature>
<evidence type="ECO:0000256" key="4">
    <source>
        <dbReference type="ARBA" id="ARBA00023002"/>
    </source>
</evidence>
<dbReference type="PROSITE" id="PS51371">
    <property type="entry name" value="CBS"/>
    <property type="match status" value="2"/>
</dbReference>
<evidence type="ECO:0000256" key="3">
    <source>
        <dbReference type="ARBA" id="ARBA00022857"/>
    </source>
</evidence>
<dbReference type="GO" id="GO:0032264">
    <property type="term" value="P:IMP salvage"/>
    <property type="evidence" value="ECO:0007669"/>
    <property type="project" value="UniProtKB-UniRule"/>
</dbReference>
<keyword evidence="4 6" id="KW-0560">Oxidoreductase</keyword>
<keyword evidence="1 6" id="KW-0660">Purine salvage</keyword>
<keyword evidence="7" id="KW-0520">NAD</keyword>
<dbReference type="EC" id="1.7.1.7" evidence="6"/>
<dbReference type="SUPFAM" id="SSF54631">
    <property type="entry name" value="CBS-domain pair"/>
    <property type="match status" value="1"/>
</dbReference>
<evidence type="ECO:0000256" key="2">
    <source>
        <dbReference type="ARBA" id="ARBA00022737"/>
    </source>
</evidence>
<evidence type="ECO:0000256" key="9">
    <source>
        <dbReference type="PROSITE-ProRule" id="PRU00703"/>
    </source>
</evidence>
<dbReference type="SUPFAM" id="SSF51412">
    <property type="entry name" value="Inosine monophosphate dehydrogenase (IMPDH)"/>
    <property type="match status" value="1"/>
</dbReference>
<evidence type="ECO:0000259" key="11">
    <source>
        <dbReference type="PROSITE" id="PS51371"/>
    </source>
</evidence>
<organism evidence="12 13">
    <name type="scientific">Intrasporangium calvum (strain ATCC 23552 / DSM 43043 / JCM 3097 / NBRC 12989 / NCIMB 10167 / NRRL B-3866 / 7 KIP)</name>
    <dbReference type="NCBI Taxonomy" id="710696"/>
    <lineage>
        <taxon>Bacteria</taxon>
        <taxon>Bacillati</taxon>
        <taxon>Actinomycetota</taxon>
        <taxon>Actinomycetes</taxon>
        <taxon>Micrococcales</taxon>
        <taxon>Intrasporangiaceae</taxon>
        <taxon>Intrasporangium</taxon>
    </lineage>
</organism>
<feature type="active site" description="Thioimidate intermediate" evidence="6">
    <location>
        <position position="363"/>
    </location>
</feature>
<evidence type="ECO:0000256" key="8">
    <source>
        <dbReference type="PIRSR" id="PIRSR000130-4"/>
    </source>
</evidence>
<dbReference type="InterPro" id="IPR013785">
    <property type="entry name" value="Aldolase_TIM"/>
</dbReference>
<dbReference type="NCBIfam" id="TIGR01303">
    <property type="entry name" value="IMP_DH_rel_1"/>
    <property type="match status" value="1"/>
</dbReference>
<dbReference type="AlphaFoldDB" id="E6SC18"/>
<comment type="catalytic activity">
    <reaction evidence="6">
        <text>IMP + NH4(+) + NADP(+) = GMP + NADPH + 2 H(+)</text>
        <dbReference type="Rhea" id="RHEA:17185"/>
        <dbReference type="ChEBI" id="CHEBI:15378"/>
        <dbReference type="ChEBI" id="CHEBI:28938"/>
        <dbReference type="ChEBI" id="CHEBI:57783"/>
        <dbReference type="ChEBI" id="CHEBI:58053"/>
        <dbReference type="ChEBI" id="CHEBI:58115"/>
        <dbReference type="ChEBI" id="CHEBI:58349"/>
        <dbReference type="EC" id="1.7.1.7"/>
    </reaction>
</comment>
<proteinExistence type="inferred from homology"/>
<feature type="binding site" description="in other chain" evidence="8">
    <location>
        <position position="363"/>
    </location>
    <ligand>
        <name>K(+)</name>
        <dbReference type="ChEBI" id="CHEBI:29103"/>
        <note>ligand shared between two tetrameric partners</note>
    </ligand>
</feature>
<comment type="cofactor">
    <cofactor evidence="6">
        <name>a monovalent cation</name>
        <dbReference type="ChEBI" id="CHEBI:60242"/>
    </cofactor>
</comment>
<feature type="domain" description="CBS" evidence="11">
    <location>
        <begin position="155"/>
        <end position="213"/>
    </location>
</feature>
<gene>
    <name evidence="6" type="primary">guaB1</name>
    <name evidence="12" type="ordered locus">Intca_3072</name>
</gene>
<sequence length="539" mass="56885">MLRSSMVSPGPLNLLEIASARSGLATSRRKKPARCHSALGRGTRAGGHGTAGPSPAAYAHGVKFLDGLRPQLDLTYDDVFMVPSRSAVTSRLDVDLATVDGTGTTIPIVVANMTAIAGRRMAETVARRGGIAVIPQDIPADVVRDVIEWVKGRHLVHDTAITLDPHMTSGEALVLLHKRAHGAAVVIEGNRPVGIVTEKDLTGVDRFTQVQDVMFREMVVLPEDVDARAAFERLTAERRRVAPVVAADGTLVGILTKEGAVRSGLYSPALDDAGRLRVAAAIGINGDVAAKAAQILEAGADVLVIDTAHGHQDKMIDALRAVRALDPSVPVVAGNVVSAEGTRELIEAGADIVKVGVGPGAMCTTRMRTAVGRPQFSAVLECAIAARELGKHVWADGGVRHPRDVALALAAGASNVMIGSWFAGTLESPGDLYTDNDGRSYKESFGMASSRAVLNRTAADSAYDRARKALFEEGISSARMYVDPARPSVEDVLDEIIAGLRSSCTYAGARTLEEFHERAVVGLQSTAGYAEGRPLHTSW</sequence>
<dbReference type="PANTHER" id="PTHR43170">
    <property type="entry name" value="GMP REDUCTASE"/>
    <property type="match status" value="1"/>
</dbReference>
<keyword evidence="3 6" id="KW-0521">NADP</keyword>
<keyword evidence="8" id="KW-0630">Potassium</keyword>
<dbReference type="InterPro" id="IPR005991">
    <property type="entry name" value="GUAB1"/>
</dbReference>
<dbReference type="STRING" id="710696.Intca_3072"/>
<dbReference type="eggNOG" id="COG0517">
    <property type="taxonomic scope" value="Bacteria"/>
</dbReference>
<feature type="domain" description="CBS" evidence="11">
    <location>
        <begin position="214"/>
        <end position="270"/>
    </location>
</feature>
<protein>
    <recommendedName>
        <fullName evidence="6">GMP reductase</fullName>
        <ecNumber evidence="6">1.7.1.7</ecNumber>
    </recommendedName>
    <alternativeName>
        <fullName evidence="6">Guanosine 5'-monophosphate reductase</fullName>
        <shortName evidence="6">GMPR</shortName>
    </alternativeName>
</protein>
<dbReference type="Pfam" id="PF00478">
    <property type="entry name" value="IMPDH"/>
    <property type="match status" value="1"/>
</dbReference>
<dbReference type="InterPro" id="IPR046342">
    <property type="entry name" value="CBS_dom_sf"/>
</dbReference>
<feature type="binding site" evidence="6">
    <location>
        <begin position="306"/>
        <end position="308"/>
    </location>
    <ligand>
        <name>NADP(+)</name>
        <dbReference type="ChEBI" id="CHEBI:58349"/>
    </ligand>
</feature>
<dbReference type="GO" id="GO:0003938">
    <property type="term" value="F:IMP dehydrogenase activity"/>
    <property type="evidence" value="ECO:0007669"/>
    <property type="project" value="InterPro"/>
</dbReference>
<dbReference type="InterPro" id="IPR005990">
    <property type="entry name" value="IMP_DH"/>
</dbReference>
<evidence type="ECO:0000313" key="12">
    <source>
        <dbReference type="EMBL" id="ADU49558.1"/>
    </source>
</evidence>
<dbReference type="Proteomes" id="UP000008914">
    <property type="component" value="Chromosome"/>
</dbReference>
<dbReference type="GO" id="GO:0005829">
    <property type="term" value="C:cytosol"/>
    <property type="evidence" value="ECO:0007669"/>
    <property type="project" value="TreeGrafter"/>
</dbReference>
<name>E6SC18_INTC7</name>
<feature type="binding site" evidence="7">
    <location>
        <begin position="306"/>
        <end position="308"/>
    </location>
    <ligand>
        <name>NAD(+)</name>
        <dbReference type="ChEBI" id="CHEBI:57540"/>
    </ligand>
</feature>
<dbReference type="EMBL" id="CP002343">
    <property type="protein sequence ID" value="ADU49558.1"/>
    <property type="molecule type" value="Genomic_DNA"/>
</dbReference>
<comment type="function">
    <text evidence="6">Involved in the purine-salvage pathway. Catalyzes the NADPH-dependent conversion of GMP to IMP.</text>
</comment>
<dbReference type="GO" id="GO:0006166">
    <property type="term" value="P:purine ribonucleoside salvage"/>
    <property type="evidence" value="ECO:0007669"/>
    <property type="project" value="UniProtKB-KW"/>
</dbReference>
<evidence type="ECO:0000256" key="1">
    <source>
        <dbReference type="ARBA" id="ARBA00022726"/>
    </source>
</evidence>
<comment type="pathway">
    <text evidence="6">Purine metabolism; IMP biosynthesis via salvage pathway.</text>
</comment>
<evidence type="ECO:0000256" key="7">
    <source>
        <dbReference type="PIRSR" id="PIRSR000130-3"/>
    </source>
</evidence>
<evidence type="ECO:0000256" key="6">
    <source>
        <dbReference type="HAMAP-Rule" id="MF_02250"/>
    </source>
</evidence>
<comment type="similarity">
    <text evidence="6">Belongs to the IMPDH/GMPR family. GuaB1 subfamily.</text>
</comment>
<dbReference type="SMART" id="SM01240">
    <property type="entry name" value="IMPDH"/>
    <property type="match status" value="1"/>
</dbReference>
<dbReference type="PANTHER" id="PTHR43170:SF5">
    <property type="entry name" value="GMP REDUCTASE"/>
    <property type="match status" value="1"/>
</dbReference>
<feature type="binding site" evidence="7">
    <location>
        <begin position="356"/>
        <end position="358"/>
    </location>
    <ligand>
        <name>NAD(+)</name>
        <dbReference type="ChEBI" id="CHEBI:57540"/>
    </ligand>
</feature>
<feature type="region of interest" description="Disordered" evidence="10">
    <location>
        <begin position="25"/>
        <end position="53"/>
    </location>
</feature>
<dbReference type="SMART" id="SM00116">
    <property type="entry name" value="CBS"/>
    <property type="match status" value="2"/>
</dbReference>
<reference evidence="12 13" key="1">
    <citation type="journal article" date="2010" name="Stand. Genomic Sci.">
        <title>Complete genome sequence of Intrasporangium calvum type strain (7 KIP).</title>
        <authorList>
            <person name="Del Rio T.G."/>
            <person name="Chertkov O."/>
            <person name="Yasawong M."/>
            <person name="Lucas S."/>
            <person name="Deshpande S."/>
            <person name="Cheng J.F."/>
            <person name="Detter C."/>
            <person name="Tapia R."/>
            <person name="Han C."/>
            <person name="Goodwin L."/>
            <person name="Pitluck S."/>
            <person name="Liolios K."/>
            <person name="Ivanova N."/>
            <person name="Mavromatis K."/>
            <person name="Pati A."/>
            <person name="Chen A."/>
            <person name="Palaniappan K."/>
            <person name="Land M."/>
            <person name="Hauser L."/>
            <person name="Chang Y.J."/>
            <person name="Jeffries C.D."/>
            <person name="Rohde M."/>
            <person name="Pukall R."/>
            <person name="Sikorski J."/>
            <person name="Goker M."/>
            <person name="Woyke T."/>
            <person name="Bristow J."/>
            <person name="Eisen J.A."/>
            <person name="Markowitz V."/>
            <person name="Hugenholtz P."/>
            <person name="Kyrpides N.C."/>
            <person name="Klenk H.P."/>
            <person name="Lapidus A."/>
        </authorList>
    </citation>
    <scope>NUCLEOTIDE SEQUENCE [LARGE SCALE GENOMIC DNA]</scope>
    <source>
        <strain evidence="13">ATCC 23552 / DSM 43043 / JCM 3097 / NBRC 12989 / 7 KIP</strain>
    </source>
</reference>
<dbReference type="eggNOG" id="COG0516">
    <property type="taxonomic scope" value="Bacteria"/>
</dbReference>
<evidence type="ECO:0000256" key="10">
    <source>
        <dbReference type="SAM" id="MobiDB-lite"/>
    </source>
</evidence>
<dbReference type="Gene3D" id="3.20.20.70">
    <property type="entry name" value="Aldolase class I"/>
    <property type="match status" value="1"/>
</dbReference>
<dbReference type="NCBIfam" id="NF005869">
    <property type="entry name" value="PRK07807.1"/>
    <property type="match status" value="1"/>
</dbReference>
<feature type="binding site" description="in other chain" evidence="8">
    <location>
        <position position="358"/>
    </location>
    <ligand>
        <name>K(+)</name>
        <dbReference type="ChEBI" id="CHEBI:29103"/>
        <note>ligand shared between two tetrameric partners</note>
    </ligand>
</feature>
<dbReference type="InterPro" id="IPR000644">
    <property type="entry name" value="CBS_dom"/>
</dbReference>
<dbReference type="InterPro" id="IPR050139">
    <property type="entry name" value="GMP_reductase"/>
</dbReference>
<keyword evidence="13" id="KW-1185">Reference proteome</keyword>
<dbReference type="HOGENOM" id="CLU_022552_2_1_11"/>
<dbReference type="Pfam" id="PF00571">
    <property type="entry name" value="CBS"/>
    <property type="match status" value="2"/>
</dbReference>
<keyword evidence="5 9" id="KW-0129">CBS domain</keyword>
<dbReference type="CDD" id="cd00381">
    <property type="entry name" value="IMPDH"/>
    <property type="match status" value="1"/>
</dbReference>
<dbReference type="InterPro" id="IPR001093">
    <property type="entry name" value="IMP_DH_GMPRt"/>
</dbReference>
<dbReference type="FunFam" id="3.20.20.70:FF:000424">
    <property type="entry name" value="Inosine-5'-monophosphate dehydrogenase 2"/>
    <property type="match status" value="1"/>
</dbReference>
<dbReference type="KEGG" id="ica:Intca_3072"/>
<dbReference type="GO" id="GO:0003920">
    <property type="term" value="F:GMP reductase activity"/>
    <property type="evidence" value="ECO:0007669"/>
    <property type="project" value="UniProtKB-UniRule"/>
</dbReference>
<feature type="binding site" description="in other chain" evidence="8">
    <location>
        <position position="360"/>
    </location>
    <ligand>
        <name>K(+)</name>
        <dbReference type="ChEBI" id="CHEBI:29103"/>
        <note>ligand shared between two tetrameric partners</note>
    </ligand>
</feature>
<evidence type="ECO:0000256" key="5">
    <source>
        <dbReference type="ARBA" id="ARBA00023122"/>
    </source>
</evidence>
<dbReference type="PIRSF" id="PIRSF000130">
    <property type="entry name" value="IMPDH"/>
    <property type="match status" value="1"/>
</dbReference>